<dbReference type="AlphaFoldDB" id="A0A8I0T4I0"/>
<dbReference type="EMBL" id="AQHF01000025">
    <property type="protein sequence ID" value="MBE0346995.1"/>
    <property type="molecule type" value="Genomic_DNA"/>
</dbReference>
<protein>
    <submittedName>
        <fullName evidence="1">Uncharacterized protein</fullName>
    </submittedName>
</protein>
<dbReference type="RefSeq" id="WP_128732846.1">
    <property type="nucleotide sequence ID" value="NZ_AQHF01000025.1"/>
</dbReference>
<reference evidence="1 2" key="1">
    <citation type="submission" date="2015-06" db="EMBL/GenBank/DDBJ databases">
        <title>Genome sequence of Pseudoalteromonas peptidolytica.</title>
        <authorList>
            <person name="Xie B.-B."/>
            <person name="Rong J.-C."/>
            <person name="Qin Q.-L."/>
            <person name="Zhang Y.-Z."/>
        </authorList>
    </citation>
    <scope>NUCLEOTIDE SEQUENCE [LARGE SCALE GENOMIC DNA]</scope>
    <source>
        <strain evidence="1 2">F12-50-A1</strain>
    </source>
</reference>
<evidence type="ECO:0000313" key="2">
    <source>
        <dbReference type="Proteomes" id="UP000660708"/>
    </source>
</evidence>
<organism evidence="1 2">
    <name type="scientific">Pseudoalteromonas peptidolytica F12-50-A1</name>
    <dbReference type="NCBI Taxonomy" id="1315280"/>
    <lineage>
        <taxon>Bacteria</taxon>
        <taxon>Pseudomonadati</taxon>
        <taxon>Pseudomonadota</taxon>
        <taxon>Gammaproteobacteria</taxon>
        <taxon>Alteromonadales</taxon>
        <taxon>Pseudoalteromonadaceae</taxon>
        <taxon>Pseudoalteromonas</taxon>
    </lineage>
</organism>
<dbReference type="Proteomes" id="UP000660708">
    <property type="component" value="Unassembled WGS sequence"/>
</dbReference>
<gene>
    <name evidence="1" type="ORF">PPEP_a3974</name>
</gene>
<keyword evidence="2" id="KW-1185">Reference proteome</keyword>
<sequence length="179" mass="19489">MNALVTATVKGVVLATTLLMLSGCKSSAPQMSTMEVRSLQTKEYSDAESILVYRALVNALLDREFTISASDSSSGVLIANYSTTQTNTTEAVTKALATYFTLGLNWIFGDNNMDDILTVDVSANVAPIKSGSRLRINAVAKRLNSDGEIVESQMIVDPNYYQGIFEQIEKSVFLEQNIN</sequence>
<comment type="caution">
    <text evidence="1">The sequence shown here is derived from an EMBL/GenBank/DDBJ whole genome shotgun (WGS) entry which is preliminary data.</text>
</comment>
<name>A0A8I0T4I0_9GAMM</name>
<evidence type="ECO:0000313" key="1">
    <source>
        <dbReference type="EMBL" id="MBE0346995.1"/>
    </source>
</evidence>
<accession>A0A8I0T4I0</accession>
<proteinExistence type="predicted"/>